<feature type="binding site" evidence="2">
    <location>
        <position position="262"/>
    </location>
    <ligand>
        <name>substrate</name>
    </ligand>
</feature>
<feature type="binding site" evidence="2">
    <location>
        <position position="213"/>
    </location>
    <ligand>
        <name>ATP</name>
        <dbReference type="ChEBI" id="CHEBI:30616"/>
    </ligand>
</feature>
<feature type="binding site" evidence="2">
    <location>
        <position position="75"/>
    </location>
    <ligand>
        <name>Mg(2+)</name>
        <dbReference type="ChEBI" id="CHEBI:18420"/>
        <label>4</label>
    </ligand>
</feature>
<comment type="caution">
    <text evidence="2">Lacks conserved residue(s) required for the propagation of feature annotation.</text>
</comment>
<dbReference type="eggNOG" id="COG0611">
    <property type="taxonomic scope" value="Bacteria"/>
</dbReference>
<sequence>MCMKEFELINRYFKGRGITRRDVNLGIGDDCALVTVPQNCQLAITTDTLVAGVHFFDDIEPRALGHRALAVNLSDLAAMGAEPTWVSIALTLPSIDQQWIEELTDGMHEIAEYFNVQIIGGDTTQGPLSITICAKGTVPEGTALCRNGAKVGDWIFVTGPLGDAGLAIESRKQGLTIEPEHLKHIKKRLNFPTPRVAAGQVLRGLASSAIDISDGLLADLGHILNMSQVSATVNIESIPTSDAMKASLDFEQQLPFILNYGDDYELLYTVPDSNKSMLDVKLRQYGVEAICIGQIKSGEGQIDLLHKGEKFTFKHQGFEHFSKDLS</sequence>
<dbReference type="PIRSF" id="PIRSF005303">
    <property type="entry name" value="Thiam_monoph_kin"/>
    <property type="match status" value="1"/>
</dbReference>
<dbReference type="InterPro" id="IPR010918">
    <property type="entry name" value="PurM-like_C_dom"/>
</dbReference>
<dbReference type="Gene3D" id="3.90.650.10">
    <property type="entry name" value="PurM-like C-terminal domain"/>
    <property type="match status" value="1"/>
</dbReference>
<feature type="domain" description="PurM-like N-terminal" evidence="3">
    <location>
        <begin position="28"/>
        <end position="137"/>
    </location>
</feature>
<dbReference type="InterPro" id="IPR036676">
    <property type="entry name" value="PurM-like_C_sf"/>
</dbReference>
<keyword evidence="2 5" id="KW-0418">Kinase</keyword>
<evidence type="ECO:0000259" key="3">
    <source>
        <dbReference type="Pfam" id="PF00586"/>
    </source>
</evidence>
<feature type="binding site" evidence="2">
    <location>
        <position position="30"/>
    </location>
    <ligand>
        <name>Mg(2+)</name>
        <dbReference type="ChEBI" id="CHEBI:18420"/>
        <label>3</label>
    </ligand>
</feature>
<keyword evidence="2 5" id="KW-0808">Transferase</keyword>
<keyword evidence="2" id="KW-0547">Nucleotide-binding</keyword>
<dbReference type="HAMAP" id="MF_02128">
    <property type="entry name" value="TMP_kinase"/>
    <property type="match status" value="1"/>
</dbReference>
<dbReference type="EMBL" id="CR954246">
    <property type="protein sequence ID" value="CAI87418.1"/>
    <property type="molecule type" value="Genomic_DNA"/>
</dbReference>
<dbReference type="HOGENOM" id="CLU_046964_3_0_6"/>
<feature type="binding site" evidence="2">
    <location>
        <position position="54"/>
    </location>
    <ligand>
        <name>substrate</name>
    </ligand>
</feature>
<feature type="binding site" evidence="2">
    <location>
        <position position="122"/>
    </location>
    <ligand>
        <name>Mg(2+)</name>
        <dbReference type="ChEBI" id="CHEBI:18420"/>
        <label>1</label>
    </ligand>
</feature>
<feature type="binding site" evidence="2">
    <location>
        <position position="47"/>
    </location>
    <ligand>
        <name>Mg(2+)</name>
        <dbReference type="ChEBI" id="CHEBI:18420"/>
        <label>2</label>
    </ligand>
</feature>
<evidence type="ECO:0000256" key="1">
    <source>
        <dbReference type="ARBA" id="ARBA00022977"/>
    </source>
</evidence>
<feature type="binding site" evidence="2">
    <location>
        <position position="75"/>
    </location>
    <ligand>
        <name>Mg(2+)</name>
        <dbReference type="ChEBI" id="CHEBI:18420"/>
        <label>2</label>
    </ligand>
</feature>
<feature type="binding site" evidence="2">
    <location>
        <position position="214"/>
    </location>
    <ligand>
        <name>Mg(2+)</name>
        <dbReference type="ChEBI" id="CHEBI:18420"/>
        <label>5</label>
    </ligand>
</feature>
<name>Q3II30_PSET1</name>
<dbReference type="PANTHER" id="PTHR30270">
    <property type="entry name" value="THIAMINE-MONOPHOSPHATE KINASE"/>
    <property type="match status" value="1"/>
</dbReference>
<comment type="function">
    <text evidence="2">Catalyzes the ATP-dependent phosphorylation of thiamine-monophosphate (TMP) to form thiamine-pyrophosphate (TPP), the active form of vitamin B1.</text>
</comment>
<dbReference type="UniPathway" id="UPA00060">
    <property type="reaction ID" value="UER00142"/>
</dbReference>
<feature type="binding site" evidence="2">
    <location>
        <position position="75"/>
    </location>
    <ligand>
        <name>Mg(2+)</name>
        <dbReference type="ChEBI" id="CHEBI:18420"/>
        <label>3</label>
    </ligand>
</feature>
<dbReference type="PANTHER" id="PTHR30270:SF0">
    <property type="entry name" value="THIAMINE-MONOPHOSPHATE KINASE"/>
    <property type="match status" value="1"/>
</dbReference>
<gene>
    <name evidence="2 5" type="primary">thiL</name>
    <name evidence="5" type="ordered locus">PSHAa2369</name>
</gene>
<keyword evidence="6" id="KW-1185">Reference proteome</keyword>
<dbReference type="SUPFAM" id="SSF56042">
    <property type="entry name" value="PurM C-terminal domain-like"/>
    <property type="match status" value="1"/>
</dbReference>
<dbReference type="GO" id="GO:0009030">
    <property type="term" value="F:thiamine-phosphate kinase activity"/>
    <property type="evidence" value="ECO:0007669"/>
    <property type="project" value="UniProtKB-UniRule"/>
</dbReference>
<comment type="miscellaneous">
    <text evidence="2">Reaction mechanism of ThiL seems to utilize a direct, inline transfer of the gamma-phosphate of ATP to TMP rather than a phosphorylated enzyme intermediate.</text>
</comment>
<feature type="binding site" evidence="2">
    <location>
        <position position="146"/>
    </location>
    <ligand>
        <name>ATP</name>
        <dbReference type="ChEBI" id="CHEBI:30616"/>
    </ligand>
</feature>
<feature type="domain" description="PurM-like C-terminal" evidence="4">
    <location>
        <begin position="150"/>
        <end position="299"/>
    </location>
</feature>
<dbReference type="GO" id="GO:0005524">
    <property type="term" value="F:ATP binding"/>
    <property type="evidence" value="ECO:0007669"/>
    <property type="project" value="UniProtKB-UniRule"/>
</dbReference>
<keyword evidence="1 2" id="KW-0784">Thiamine biosynthesis</keyword>
<dbReference type="GO" id="GO:0009229">
    <property type="term" value="P:thiamine diphosphate biosynthetic process"/>
    <property type="evidence" value="ECO:0007669"/>
    <property type="project" value="UniProtKB-UniRule"/>
</dbReference>
<feature type="binding site" evidence="2">
    <location>
        <begin position="121"/>
        <end position="122"/>
    </location>
    <ligand>
        <name>ATP</name>
        <dbReference type="ChEBI" id="CHEBI:30616"/>
    </ligand>
</feature>
<feature type="binding site" evidence="2">
    <location>
        <position position="47"/>
    </location>
    <ligand>
        <name>Mg(2+)</name>
        <dbReference type="ChEBI" id="CHEBI:18420"/>
        <label>1</label>
    </ligand>
</feature>
<dbReference type="Pfam" id="PF02769">
    <property type="entry name" value="AIRS_C"/>
    <property type="match status" value="1"/>
</dbReference>
<reference evidence="5 6" key="1">
    <citation type="journal article" date="2005" name="Genome Res.">
        <title>Coping with cold: the genome of the versatile marine Antarctica bacterium Pseudoalteromonas haloplanktis TAC125.</title>
        <authorList>
            <person name="Medigue C."/>
            <person name="Krin E."/>
            <person name="Pascal G."/>
            <person name="Barbe V."/>
            <person name="Bernsel A."/>
            <person name="Bertin P."/>
            <person name="Cheung F."/>
            <person name="Cruveiller S."/>
            <person name="Damico S."/>
            <person name="Duilio A."/>
            <person name="Fang G."/>
            <person name="Feller G."/>
            <person name="Mangenot S."/>
            <person name="Marino G."/>
            <person name="Nilsson J."/>
            <person name="Parilli E."/>
            <person name="Rocha E."/>
            <person name="Rouy Z."/>
            <person name="Sekowska A."/>
            <person name="Tutino M.L."/>
            <person name="Vallenet D."/>
            <person name="von Heijne G."/>
            <person name="Danchin A."/>
        </authorList>
    </citation>
    <scope>NUCLEOTIDE SEQUENCE [LARGE SCALE GENOMIC DNA]</scope>
    <source>
        <strain evidence="6">TAC 125</strain>
    </source>
</reference>
<keyword evidence="2" id="KW-0067">ATP-binding</keyword>
<dbReference type="AlphaFoldDB" id="Q3II30"/>
<proteinExistence type="inferred from homology"/>
<feature type="binding site" evidence="2">
    <location>
        <position position="30"/>
    </location>
    <ligand>
        <name>Mg(2+)</name>
        <dbReference type="ChEBI" id="CHEBI:18420"/>
        <label>4</label>
    </ligand>
</feature>
<dbReference type="Proteomes" id="UP000006843">
    <property type="component" value="Chromosome I"/>
</dbReference>
<dbReference type="InterPro" id="IPR036921">
    <property type="entry name" value="PurM-like_N_sf"/>
</dbReference>
<comment type="catalytic activity">
    <reaction evidence="2">
        <text>thiamine phosphate + ATP = thiamine diphosphate + ADP</text>
        <dbReference type="Rhea" id="RHEA:15913"/>
        <dbReference type="ChEBI" id="CHEBI:30616"/>
        <dbReference type="ChEBI" id="CHEBI:37575"/>
        <dbReference type="ChEBI" id="CHEBI:58937"/>
        <dbReference type="ChEBI" id="CHEBI:456216"/>
        <dbReference type="EC" id="2.7.4.16"/>
    </reaction>
</comment>
<dbReference type="EC" id="2.7.4.16" evidence="2"/>
<dbReference type="Gene3D" id="3.30.1330.10">
    <property type="entry name" value="PurM-like, N-terminal domain"/>
    <property type="match status" value="1"/>
</dbReference>
<accession>Q3II30</accession>
<feature type="binding site" evidence="2">
    <location>
        <position position="45"/>
    </location>
    <ligand>
        <name>Mg(2+)</name>
        <dbReference type="ChEBI" id="CHEBI:18420"/>
        <label>4</label>
    </ligand>
</feature>
<dbReference type="KEGG" id="pha:PSHAa2369"/>
<keyword evidence="2" id="KW-0460">Magnesium</keyword>
<feature type="binding site" evidence="2">
    <location>
        <position position="318"/>
    </location>
    <ligand>
        <name>substrate</name>
    </ligand>
</feature>
<protein>
    <recommendedName>
        <fullName evidence="2">Thiamine-monophosphate kinase</fullName>
        <shortName evidence="2">TMP kinase</shortName>
        <shortName evidence="2">Thiamine-phosphate kinase</shortName>
        <ecNumber evidence="2">2.7.4.16</ecNumber>
    </recommendedName>
</protein>
<feature type="binding site" evidence="2">
    <location>
        <position position="46"/>
    </location>
    <ligand>
        <name>Mg(2+)</name>
        <dbReference type="ChEBI" id="CHEBI:18420"/>
        <label>1</label>
    </ligand>
</feature>
<evidence type="ECO:0000259" key="4">
    <source>
        <dbReference type="Pfam" id="PF02769"/>
    </source>
</evidence>
<evidence type="ECO:0000313" key="5">
    <source>
        <dbReference type="EMBL" id="CAI87418.1"/>
    </source>
</evidence>
<comment type="pathway">
    <text evidence="2">Cofactor biosynthesis; thiamine diphosphate biosynthesis; thiamine diphosphate from thiamine phosphate: step 1/1.</text>
</comment>
<evidence type="ECO:0000256" key="2">
    <source>
        <dbReference type="HAMAP-Rule" id="MF_02128"/>
    </source>
</evidence>
<dbReference type="SUPFAM" id="SSF55326">
    <property type="entry name" value="PurM N-terminal domain-like"/>
    <property type="match status" value="1"/>
</dbReference>
<dbReference type="STRING" id="326442.PSHAa2369"/>
<dbReference type="CDD" id="cd02194">
    <property type="entry name" value="ThiL"/>
    <property type="match status" value="1"/>
</dbReference>
<dbReference type="GO" id="GO:0009228">
    <property type="term" value="P:thiamine biosynthetic process"/>
    <property type="evidence" value="ECO:0007669"/>
    <property type="project" value="UniProtKB-KW"/>
</dbReference>
<dbReference type="GO" id="GO:0000287">
    <property type="term" value="F:magnesium ion binding"/>
    <property type="evidence" value="ECO:0007669"/>
    <property type="project" value="UniProtKB-UniRule"/>
</dbReference>
<evidence type="ECO:0000313" key="6">
    <source>
        <dbReference type="Proteomes" id="UP000006843"/>
    </source>
</evidence>
<dbReference type="InterPro" id="IPR016188">
    <property type="entry name" value="PurM-like_N"/>
</dbReference>
<dbReference type="Pfam" id="PF00586">
    <property type="entry name" value="AIRS"/>
    <property type="match status" value="1"/>
</dbReference>
<comment type="similarity">
    <text evidence="2">Belongs to the thiamine-monophosphate kinase family.</text>
</comment>
<feature type="binding site" evidence="2">
    <location>
        <position position="211"/>
    </location>
    <ligand>
        <name>Mg(2+)</name>
        <dbReference type="ChEBI" id="CHEBI:18420"/>
        <label>3</label>
    </ligand>
</feature>
<dbReference type="NCBIfam" id="TIGR01379">
    <property type="entry name" value="thiL"/>
    <property type="match status" value="1"/>
</dbReference>
<dbReference type="InterPro" id="IPR006283">
    <property type="entry name" value="ThiL-like"/>
</dbReference>
<organism evidence="5 6">
    <name type="scientific">Pseudoalteromonas translucida (strain TAC 125)</name>
    <dbReference type="NCBI Taxonomy" id="326442"/>
    <lineage>
        <taxon>Bacteria</taxon>
        <taxon>Pseudomonadati</taxon>
        <taxon>Pseudomonadota</taxon>
        <taxon>Gammaproteobacteria</taxon>
        <taxon>Alteromonadales</taxon>
        <taxon>Pseudoalteromonadaceae</taxon>
        <taxon>Pseudoalteromonas</taxon>
    </lineage>
</organism>
<keyword evidence="2" id="KW-0479">Metal-binding</keyword>